<dbReference type="Proteomes" id="UP000004756">
    <property type="component" value="Unassembled WGS sequence"/>
</dbReference>
<evidence type="ECO:0000256" key="1">
    <source>
        <dbReference type="SAM" id="Phobius"/>
    </source>
</evidence>
<gene>
    <name evidence="2" type="ORF">CLOSTASPAR_06332</name>
</gene>
<comment type="caution">
    <text evidence="2">The sequence shown here is derived from an EMBL/GenBank/DDBJ whole genome shotgun (WGS) entry which is preliminary data.</text>
</comment>
<accession>C0DAM9</accession>
<keyword evidence="3" id="KW-1185">Reference proteome</keyword>
<organism evidence="2 3">
    <name type="scientific">[Clostridium] asparagiforme DSM 15981</name>
    <dbReference type="NCBI Taxonomy" id="518636"/>
    <lineage>
        <taxon>Bacteria</taxon>
        <taxon>Bacillati</taxon>
        <taxon>Bacillota</taxon>
        <taxon>Clostridia</taxon>
        <taxon>Lachnospirales</taxon>
        <taxon>Lachnospiraceae</taxon>
        <taxon>Enterocloster</taxon>
    </lineage>
</organism>
<reference evidence="2 3" key="1">
    <citation type="submission" date="2009-02" db="EMBL/GenBank/DDBJ databases">
        <title>Draft genome sequence of Clostridium asparagiforme (DSM 15981).</title>
        <authorList>
            <person name="Sudarsanam P."/>
            <person name="Ley R."/>
            <person name="Guruge J."/>
            <person name="Turnbaugh P.J."/>
            <person name="Mahowald M."/>
            <person name="Liep D."/>
            <person name="Gordon J."/>
        </authorList>
    </citation>
    <scope>NUCLEOTIDE SEQUENCE [LARGE SCALE GENOMIC DNA]</scope>
    <source>
        <strain evidence="2 3">DSM 15981</strain>
    </source>
</reference>
<dbReference type="InterPro" id="IPR046555">
    <property type="entry name" value="DUF6709"/>
</dbReference>
<proteinExistence type="predicted"/>
<evidence type="ECO:0000313" key="3">
    <source>
        <dbReference type="Proteomes" id="UP000004756"/>
    </source>
</evidence>
<name>C0DAM9_9FIRM</name>
<sequence length="369" mass="40255">MSMVKKMTWAVRTPQICLGFVLLVIGYVMFAMMNFSVFDAIKGPVELTAEMSLQEMEGQYVSYEVKYPLGTYMEETVTKKVNGVSTGTSRSRLGYIVYDENRDDFLAVECAVKQEDEMEGLVDQFWAALDGQGDVADTGIVIKGSLELLMGEDLRYYKKNLGSVLDEVPESAYVITGGKIKGEKIGQIYGISALGVVIAVLGIALLAKSSSKEISRSVAAYLAANPQFKEEELEQDFAGAVKLGSLWVGKRWTFGMLSDKSAVHDNDSIIWVYPYSERSGKNTISKMGVVFLDGSFASAILSGGRTKKAMAEYDRLGHIVTGNDVSYRNTLASGLSEFLALKYYPAKGINAAATQEPAPAPETDPEQEA</sequence>
<keyword evidence="1" id="KW-0812">Transmembrane</keyword>
<dbReference type="EMBL" id="ACCJ01000537">
    <property type="protein sequence ID" value="EEG51629.1"/>
    <property type="molecule type" value="Genomic_DNA"/>
</dbReference>
<dbReference type="AlphaFoldDB" id="C0DAM9"/>
<keyword evidence="1" id="KW-0472">Membrane</keyword>
<feature type="transmembrane region" description="Helical" evidence="1">
    <location>
        <begin position="188"/>
        <end position="207"/>
    </location>
</feature>
<protein>
    <submittedName>
        <fullName evidence="2">Uncharacterized protein</fullName>
    </submittedName>
</protein>
<evidence type="ECO:0000313" key="2">
    <source>
        <dbReference type="EMBL" id="EEG51629.1"/>
    </source>
</evidence>
<keyword evidence="1" id="KW-1133">Transmembrane helix</keyword>
<dbReference type="HOGENOM" id="CLU_749449_0_0_9"/>
<dbReference type="Pfam" id="PF20456">
    <property type="entry name" value="DUF6709"/>
    <property type="match status" value="1"/>
</dbReference>